<dbReference type="EMBL" id="KN824315">
    <property type="protein sequence ID" value="KIM25318.1"/>
    <property type="molecule type" value="Genomic_DNA"/>
</dbReference>
<reference evidence="3" key="2">
    <citation type="submission" date="2015-01" db="EMBL/GenBank/DDBJ databases">
        <title>Evolutionary Origins and Diversification of the Mycorrhizal Mutualists.</title>
        <authorList>
            <consortium name="DOE Joint Genome Institute"/>
            <consortium name="Mycorrhizal Genomics Consortium"/>
            <person name="Kohler A."/>
            <person name="Kuo A."/>
            <person name="Nagy L.G."/>
            <person name="Floudas D."/>
            <person name="Copeland A."/>
            <person name="Barry K.W."/>
            <person name="Cichocki N."/>
            <person name="Veneault-Fourrey C."/>
            <person name="LaButti K."/>
            <person name="Lindquist E.A."/>
            <person name="Lipzen A."/>
            <person name="Lundell T."/>
            <person name="Morin E."/>
            <person name="Murat C."/>
            <person name="Riley R."/>
            <person name="Ohm R."/>
            <person name="Sun H."/>
            <person name="Tunlid A."/>
            <person name="Henrissat B."/>
            <person name="Grigoriev I.V."/>
            <person name="Hibbett D.S."/>
            <person name="Martin F."/>
        </authorList>
    </citation>
    <scope>NUCLEOTIDE SEQUENCE [LARGE SCALE GENOMIC DNA]</scope>
    <source>
        <strain evidence="3">MAFF 305830</strain>
    </source>
</reference>
<protein>
    <submittedName>
        <fullName evidence="2">Uncharacterized protein</fullName>
    </submittedName>
</protein>
<proteinExistence type="predicted"/>
<dbReference type="HOGENOM" id="CLU_1475999_0_0_1"/>
<accession>A0A0C2WFX3</accession>
<keyword evidence="3" id="KW-1185">Reference proteome</keyword>
<dbReference type="AlphaFoldDB" id="A0A0C2WFX3"/>
<organism evidence="2 3">
    <name type="scientific">Serendipita vermifera MAFF 305830</name>
    <dbReference type="NCBI Taxonomy" id="933852"/>
    <lineage>
        <taxon>Eukaryota</taxon>
        <taxon>Fungi</taxon>
        <taxon>Dikarya</taxon>
        <taxon>Basidiomycota</taxon>
        <taxon>Agaricomycotina</taxon>
        <taxon>Agaricomycetes</taxon>
        <taxon>Sebacinales</taxon>
        <taxon>Serendipitaceae</taxon>
        <taxon>Serendipita</taxon>
    </lineage>
</organism>
<reference evidence="2 3" key="1">
    <citation type="submission" date="2014-04" db="EMBL/GenBank/DDBJ databases">
        <authorList>
            <consortium name="DOE Joint Genome Institute"/>
            <person name="Kuo A."/>
            <person name="Zuccaro A."/>
            <person name="Kohler A."/>
            <person name="Nagy L.G."/>
            <person name="Floudas D."/>
            <person name="Copeland A."/>
            <person name="Barry K.W."/>
            <person name="Cichocki N."/>
            <person name="Veneault-Fourrey C."/>
            <person name="LaButti K."/>
            <person name="Lindquist E.A."/>
            <person name="Lipzen A."/>
            <person name="Lundell T."/>
            <person name="Morin E."/>
            <person name="Murat C."/>
            <person name="Sun H."/>
            <person name="Tunlid A."/>
            <person name="Henrissat B."/>
            <person name="Grigoriev I.V."/>
            <person name="Hibbett D.S."/>
            <person name="Martin F."/>
            <person name="Nordberg H.P."/>
            <person name="Cantor M.N."/>
            <person name="Hua S.X."/>
        </authorList>
    </citation>
    <scope>NUCLEOTIDE SEQUENCE [LARGE SCALE GENOMIC DNA]</scope>
    <source>
        <strain evidence="2 3">MAFF 305830</strain>
    </source>
</reference>
<evidence type="ECO:0000313" key="3">
    <source>
        <dbReference type="Proteomes" id="UP000054097"/>
    </source>
</evidence>
<gene>
    <name evidence="2" type="ORF">M408DRAFT_212482</name>
</gene>
<sequence length="183" mass="20243">MVQSMHLVFSPSGRPRSSQNGEKMISKLISVYWRILTAAERDEWYLLADDLKLVKEIKRTNVAAAIEQCSQIALKFAARPYITPSRHSLDQIDGKIRPRLRLPSAAAKSSKQKHVYSELRPMIQARVRDARDAGSGNKSSNATIGDQPALSSGNSVSLELLKLYQPSLPPISDLISYVDAQGP</sequence>
<feature type="compositionally biased region" description="Polar residues" evidence="1">
    <location>
        <begin position="136"/>
        <end position="152"/>
    </location>
</feature>
<name>A0A0C2WFX3_SERVB</name>
<feature type="region of interest" description="Disordered" evidence="1">
    <location>
        <begin position="129"/>
        <end position="152"/>
    </location>
</feature>
<evidence type="ECO:0000313" key="2">
    <source>
        <dbReference type="EMBL" id="KIM25318.1"/>
    </source>
</evidence>
<feature type="region of interest" description="Disordered" evidence="1">
    <location>
        <begin position="1"/>
        <end position="20"/>
    </location>
</feature>
<evidence type="ECO:0000256" key="1">
    <source>
        <dbReference type="SAM" id="MobiDB-lite"/>
    </source>
</evidence>
<dbReference type="Proteomes" id="UP000054097">
    <property type="component" value="Unassembled WGS sequence"/>
</dbReference>